<evidence type="ECO:0000313" key="2">
    <source>
        <dbReference type="EMBL" id="TWT51396.1"/>
    </source>
</evidence>
<gene>
    <name evidence="2" type="ORF">Pla22_41740</name>
</gene>
<accession>A0A5C5WKS3</accession>
<evidence type="ECO:0000256" key="1">
    <source>
        <dbReference type="SAM" id="MobiDB-lite"/>
    </source>
</evidence>
<sequence length="192" mass="21631">MLAINAHCTHTIHYFITTTPPTQSACSTTLLATRTTATATLSLMTSSFYLQCSSPICSGSWLTTLGHATPFRVLKPGCRKGDPLTSNSPLHKPGEKLPSNSTSPHTCRIHRLTVVPSPFALAFSQRRRRNDIAFGYRNHLFSGQELIERCRACRREVVGNFLQQHFRRFSDYALSRRLPNAYKRTTVGIRHR</sequence>
<name>A0A5C5WKS3_9BACT</name>
<dbReference type="EMBL" id="SJPI01000002">
    <property type="protein sequence ID" value="TWT51396.1"/>
    <property type="molecule type" value="Genomic_DNA"/>
</dbReference>
<comment type="caution">
    <text evidence="2">The sequence shown here is derived from an EMBL/GenBank/DDBJ whole genome shotgun (WGS) entry which is preliminary data.</text>
</comment>
<proteinExistence type="predicted"/>
<dbReference type="Proteomes" id="UP000316598">
    <property type="component" value="Unassembled WGS sequence"/>
</dbReference>
<organism evidence="2 3">
    <name type="scientific">Rubripirellula amarantea</name>
    <dbReference type="NCBI Taxonomy" id="2527999"/>
    <lineage>
        <taxon>Bacteria</taxon>
        <taxon>Pseudomonadati</taxon>
        <taxon>Planctomycetota</taxon>
        <taxon>Planctomycetia</taxon>
        <taxon>Pirellulales</taxon>
        <taxon>Pirellulaceae</taxon>
        <taxon>Rubripirellula</taxon>
    </lineage>
</organism>
<feature type="region of interest" description="Disordered" evidence="1">
    <location>
        <begin position="82"/>
        <end position="102"/>
    </location>
</feature>
<dbReference type="AlphaFoldDB" id="A0A5C5WKS3"/>
<evidence type="ECO:0000313" key="3">
    <source>
        <dbReference type="Proteomes" id="UP000316598"/>
    </source>
</evidence>
<reference evidence="2 3" key="1">
    <citation type="submission" date="2019-02" db="EMBL/GenBank/DDBJ databases">
        <title>Deep-cultivation of Planctomycetes and their phenomic and genomic characterization uncovers novel biology.</title>
        <authorList>
            <person name="Wiegand S."/>
            <person name="Jogler M."/>
            <person name="Boedeker C."/>
            <person name="Pinto D."/>
            <person name="Vollmers J."/>
            <person name="Rivas-Marin E."/>
            <person name="Kohn T."/>
            <person name="Peeters S.H."/>
            <person name="Heuer A."/>
            <person name="Rast P."/>
            <person name="Oberbeckmann S."/>
            <person name="Bunk B."/>
            <person name="Jeske O."/>
            <person name="Meyerdierks A."/>
            <person name="Storesund J.E."/>
            <person name="Kallscheuer N."/>
            <person name="Luecker S."/>
            <person name="Lage O.M."/>
            <person name="Pohl T."/>
            <person name="Merkel B.J."/>
            <person name="Hornburger P."/>
            <person name="Mueller R.-W."/>
            <person name="Bruemmer F."/>
            <person name="Labrenz M."/>
            <person name="Spormann A.M."/>
            <person name="Op Den Camp H."/>
            <person name="Overmann J."/>
            <person name="Amann R."/>
            <person name="Jetten M.S.M."/>
            <person name="Mascher T."/>
            <person name="Medema M.H."/>
            <person name="Devos D.P."/>
            <person name="Kaster A.-K."/>
            <person name="Ovreas L."/>
            <person name="Rohde M."/>
            <person name="Galperin M.Y."/>
            <person name="Jogler C."/>
        </authorList>
    </citation>
    <scope>NUCLEOTIDE SEQUENCE [LARGE SCALE GENOMIC DNA]</scope>
    <source>
        <strain evidence="2 3">Pla22</strain>
    </source>
</reference>
<keyword evidence="3" id="KW-1185">Reference proteome</keyword>
<protein>
    <submittedName>
        <fullName evidence="2">Uncharacterized protein</fullName>
    </submittedName>
</protein>